<dbReference type="Proteomes" id="UP000650533">
    <property type="component" value="Chromosome 3"/>
</dbReference>
<dbReference type="InterPro" id="IPR021858">
    <property type="entry name" value="Fun_TF"/>
</dbReference>
<accession>A0A8H8NPI6</accession>
<dbReference type="GO" id="GO:0045944">
    <property type="term" value="P:positive regulation of transcription by RNA polymerase II"/>
    <property type="evidence" value="ECO:0007669"/>
    <property type="project" value="TreeGrafter"/>
</dbReference>
<dbReference type="GO" id="GO:0005634">
    <property type="term" value="C:nucleus"/>
    <property type="evidence" value="ECO:0007669"/>
    <property type="project" value="UniProtKB-SubCell"/>
</dbReference>
<dbReference type="GO" id="GO:0000976">
    <property type="term" value="F:transcription cis-regulatory region binding"/>
    <property type="evidence" value="ECO:0007669"/>
    <property type="project" value="TreeGrafter"/>
</dbReference>
<dbReference type="PANTHER" id="PTHR37534">
    <property type="entry name" value="TRANSCRIPTIONAL ACTIVATOR PROTEIN UGA3"/>
    <property type="match status" value="1"/>
</dbReference>
<dbReference type="KEGG" id="rsx:RhiXN_02520"/>
<dbReference type="EMBL" id="CP059660">
    <property type="protein sequence ID" value="QRW17596.1"/>
    <property type="molecule type" value="Genomic_DNA"/>
</dbReference>
<dbReference type="Pfam" id="PF11951">
    <property type="entry name" value="Fungal_trans_2"/>
    <property type="match status" value="1"/>
</dbReference>
<dbReference type="AlphaFoldDB" id="A0A8H8NPI6"/>
<name>A0A8H8NPI6_9AGAM</name>
<dbReference type="GO" id="GO:0003700">
    <property type="term" value="F:DNA-binding transcription factor activity"/>
    <property type="evidence" value="ECO:0007669"/>
    <property type="project" value="TreeGrafter"/>
</dbReference>
<keyword evidence="2" id="KW-0539">Nucleus</keyword>
<comment type="subcellular location">
    <subcellularLocation>
        <location evidence="1">Nucleus</location>
    </subcellularLocation>
</comment>
<evidence type="ECO:0000256" key="1">
    <source>
        <dbReference type="ARBA" id="ARBA00004123"/>
    </source>
</evidence>
<dbReference type="PANTHER" id="PTHR37534:SF7">
    <property type="entry name" value="TRANSCRIPTIONAL ACTIVATOR PROTEIN UGA3"/>
    <property type="match status" value="1"/>
</dbReference>
<sequence length="568" mass="63482">MDISPGAMPGHGLTHQLIIDAKSVTNNDRYVRDAKIPIRAAFGLNIRNDRQALALGCPSGLETDYAGASGFEYNAVLVQPTSLLPSRPGATSVHTNLGECLDSSLLPSSIIAHTELLQATPALSQSTYPSFRGATVSRGANNTALKKWEYAQEYGLRVIWPPEDRENNPDFDSEGVMPVLSKSIDTLVRTAVFEPVFQEILHFYSTYLSRIYYDYAVVNEDTMGWILERFKLSKAGKYAILATATLFRSNYEQSPSTRSLRDHTKELHAIALKQLDLELNSIEVSPQAKLVALEEMTRYEYFANTSSNYFPHLTQSASIVREILQSDTIDLLSLSGDDTHDIRCFAWCDITNSMATSRPTLLNYESNLECTQHFDWEDAHANPSKGIEWIYGCPDVIAVLMARTIALKHLKISREERLSRGAKLEQLIFGWRFRPTHAKGSVMRVARVGVQEMWRHAAIIHIHQAIFRSDPTHSVVRDSVKNIIKIASTLKPGVNPDSPQVDNTTQPLGGAFAISPKDRYTLKSRIIGCGNEPILRNLAVNLDDVWARTDSTGRFSSWSDKENSAIFF</sequence>
<gene>
    <name evidence="3" type="ORF">RhiXN_02520</name>
</gene>
<protein>
    <submittedName>
        <fullName evidence="3">Fungal specific transcription factor domain</fullName>
    </submittedName>
</protein>
<organism evidence="3 4">
    <name type="scientific">Rhizoctonia solani</name>
    <dbReference type="NCBI Taxonomy" id="456999"/>
    <lineage>
        <taxon>Eukaryota</taxon>
        <taxon>Fungi</taxon>
        <taxon>Dikarya</taxon>
        <taxon>Basidiomycota</taxon>
        <taxon>Agaricomycotina</taxon>
        <taxon>Agaricomycetes</taxon>
        <taxon>Cantharellales</taxon>
        <taxon>Ceratobasidiaceae</taxon>
        <taxon>Rhizoctonia</taxon>
    </lineage>
</organism>
<evidence type="ECO:0000313" key="4">
    <source>
        <dbReference type="Proteomes" id="UP000650533"/>
    </source>
</evidence>
<evidence type="ECO:0000313" key="3">
    <source>
        <dbReference type="EMBL" id="QRW17596.1"/>
    </source>
</evidence>
<dbReference type="GeneID" id="67024800"/>
<evidence type="ECO:0000256" key="2">
    <source>
        <dbReference type="ARBA" id="ARBA00023242"/>
    </source>
</evidence>
<dbReference type="RefSeq" id="XP_043177833.1">
    <property type="nucleotide sequence ID" value="XM_043322337.1"/>
</dbReference>
<reference evidence="3" key="1">
    <citation type="submission" date="2020-05" db="EMBL/GenBank/DDBJ databases">
        <title>Evolutionary and genomic comparisons of hybrid uninucleate and nonhybrid Rhizoctonia fungi.</title>
        <authorList>
            <person name="Li C."/>
            <person name="Chen X."/>
        </authorList>
    </citation>
    <scope>NUCLEOTIDE SEQUENCE</scope>
    <source>
        <strain evidence="3">AG-1 IA</strain>
    </source>
</reference>
<proteinExistence type="predicted"/>